<dbReference type="PANTHER" id="PTHR43429">
    <property type="entry name" value="PYRIDINE NUCLEOTIDE-DISULFIDE OXIDOREDUCTASE DOMAIN-CONTAINING"/>
    <property type="match status" value="1"/>
</dbReference>
<comment type="similarity">
    <text evidence="2">Belongs to the class-III pyridine nucleotide-disulfide oxidoreductase family.</text>
</comment>
<evidence type="ECO:0000256" key="2">
    <source>
        <dbReference type="ARBA" id="ARBA00009130"/>
    </source>
</evidence>
<evidence type="ECO:0000256" key="6">
    <source>
        <dbReference type="ARBA" id="ARBA00023284"/>
    </source>
</evidence>
<dbReference type="Proteomes" id="UP001162834">
    <property type="component" value="Chromosome"/>
</dbReference>
<gene>
    <name evidence="9" type="primary">cdr</name>
    <name evidence="9" type="ORF">DSM104329_00524</name>
</gene>
<dbReference type="KEGG" id="sbae:DSM104329_00524"/>
<proteinExistence type="inferred from homology"/>
<dbReference type="Pfam" id="PF07992">
    <property type="entry name" value="Pyr_redox_2"/>
    <property type="match status" value="1"/>
</dbReference>
<name>A0A9E7BZ59_9ACTN</name>
<dbReference type="SUPFAM" id="SSF51905">
    <property type="entry name" value="FAD/NAD(P)-binding domain"/>
    <property type="match status" value="1"/>
</dbReference>
<dbReference type="RefSeq" id="WP_259313841.1">
    <property type="nucleotide sequence ID" value="NZ_CP087164.1"/>
</dbReference>
<dbReference type="EC" id="1.8.1.14" evidence="9"/>
<evidence type="ECO:0000259" key="7">
    <source>
        <dbReference type="Pfam" id="PF02852"/>
    </source>
</evidence>
<evidence type="ECO:0000256" key="3">
    <source>
        <dbReference type="ARBA" id="ARBA00022630"/>
    </source>
</evidence>
<dbReference type="Pfam" id="PF02852">
    <property type="entry name" value="Pyr_redox_dim"/>
    <property type="match status" value="1"/>
</dbReference>
<reference evidence="9" key="1">
    <citation type="journal article" date="2022" name="Int. J. Syst. Evol. Microbiol.">
        <title>Pseudomonas aegrilactucae sp. nov. and Pseudomonas morbosilactucae sp. nov., pathogens causing bacterial rot of lettuce in Japan.</title>
        <authorList>
            <person name="Sawada H."/>
            <person name="Fujikawa T."/>
            <person name="Satou M."/>
        </authorList>
    </citation>
    <scope>NUCLEOTIDE SEQUENCE</scope>
    <source>
        <strain evidence="9">0166_1</strain>
    </source>
</reference>
<keyword evidence="5 9" id="KW-0560">Oxidoreductase</keyword>
<keyword evidence="3" id="KW-0285">Flavoprotein</keyword>
<accession>A0A9E7BZ59</accession>
<dbReference type="SUPFAM" id="SSF55424">
    <property type="entry name" value="FAD/NAD-linked reductases, dimerisation (C-terminal) domain"/>
    <property type="match status" value="1"/>
</dbReference>
<dbReference type="InterPro" id="IPR016156">
    <property type="entry name" value="FAD/NAD-linked_Rdtase_dimer_sf"/>
</dbReference>
<dbReference type="InterPro" id="IPR050260">
    <property type="entry name" value="FAD-bd_OxRdtase"/>
</dbReference>
<evidence type="ECO:0000259" key="8">
    <source>
        <dbReference type="Pfam" id="PF07992"/>
    </source>
</evidence>
<sequence length="447" mass="47212">MGQRLAIIGGDAAGMSAAANARRRDPDLGIVAFERSGYTSFSACGIPYHVAGLVDESDDLIARSPDQHRANGIDVRIRHEVLAVDLARRELTVLDRNARRESTEPFDQLVVATGAHATPPPIPGVEATEPARTIDAAGRLRGQILRGGADAVVIGGGYIGLEMAEALVHRNLRVTLVDREPQLMTTLDADMAAHVQDAAEGQDIRVVLSAQVEEVLLDGDGRPRGVRTSDGDIAAEHVVMATGVRPATEVAEAAGLEIGESGALRVDDHQRCPGHDGVWAAGDCVESWHRLLERPVNLQLGTHANKQGRIAGVNATGGDLAFPGVLGTAISRICHREIARTGLSESEAEAAAIDVVATTVKTDTRAAYFPGSASMWVKLVAGREDRRLLGAQIVGSQTAGKRIDTLATCIWAGMTVDEIQWLDLAYAPPVSGVLDPVLVAARAAAKR</sequence>
<keyword evidence="6" id="KW-0676">Redox-active center</keyword>
<dbReference type="PRINTS" id="PR00411">
    <property type="entry name" value="PNDRDTASEI"/>
</dbReference>
<evidence type="ECO:0000256" key="1">
    <source>
        <dbReference type="ARBA" id="ARBA00001974"/>
    </source>
</evidence>
<feature type="domain" description="FAD/NAD(P)-binding" evidence="8">
    <location>
        <begin position="4"/>
        <end position="308"/>
    </location>
</feature>
<evidence type="ECO:0000256" key="5">
    <source>
        <dbReference type="ARBA" id="ARBA00023002"/>
    </source>
</evidence>
<organism evidence="9 10">
    <name type="scientific">Capillimicrobium parvum</name>
    <dbReference type="NCBI Taxonomy" id="2884022"/>
    <lineage>
        <taxon>Bacteria</taxon>
        <taxon>Bacillati</taxon>
        <taxon>Actinomycetota</taxon>
        <taxon>Thermoleophilia</taxon>
        <taxon>Solirubrobacterales</taxon>
        <taxon>Capillimicrobiaceae</taxon>
        <taxon>Capillimicrobium</taxon>
    </lineage>
</organism>
<keyword evidence="10" id="KW-1185">Reference proteome</keyword>
<protein>
    <submittedName>
        <fullName evidence="9">Coenzyme A disulfide reductase</fullName>
        <ecNumber evidence="9">1.8.1.14</ecNumber>
    </submittedName>
</protein>
<dbReference type="InterPro" id="IPR036188">
    <property type="entry name" value="FAD/NAD-bd_sf"/>
</dbReference>
<dbReference type="AlphaFoldDB" id="A0A9E7BZ59"/>
<dbReference type="PANTHER" id="PTHR43429:SF1">
    <property type="entry name" value="NAD(P)H SULFUR OXIDOREDUCTASE (COA-DEPENDENT)"/>
    <property type="match status" value="1"/>
</dbReference>
<dbReference type="Gene3D" id="3.50.50.60">
    <property type="entry name" value="FAD/NAD(P)-binding domain"/>
    <property type="match status" value="2"/>
</dbReference>
<evidence type="ECO:0000313" key="10">
    <source>
        <dbReference type="Proteomes" id="UP001162834"/>
    </source>
</evidence>
<evidence type="ECO:0000256" key="4">
    <source>
        <dbReference type="ARBA" id="ARBA00022827"/>
    </source>
</evidence>
<dbReference type="InterPro" id="IPR004099">
    <property type="entry name" value="Pyr_nucl-diS_OxRdtase_dimer"/>
</dbReference>
<keyword evidence="4" id="KW-0274">FAD</keyword>
<dbReference type="PRINTS" id="PR00368">
    <property type="entry name" value="FADPNR"/>
</dbReference>
<feature type="domain" description="Pyridine nucleotide-disulphide oxidoreductase dimerisation" evidence="7">
    <location>
        <begin position="333"/>
        <end position="433"/>
    </location>
</feature>
<dbReference type="GO" id="GO:0050451">
    <property type="term" value="F:CoA-disulfide reductase (NADPH) activity"/>
    <property type="evidence" value="ECO:0007669"/>
    <property type="project" value="UniProtKB-EC"/>
</dbReference>
<comment type="cofactor">
    <cofactor evidence="1">
        <name>FAD</name>
        <dbReference type="ChEBI" id="CHEBI:57692"/>
    </cofactor>
</comment>
<dbReference type="EMBL" id="CP087164">
    <property type="protein sequence ID" value="UGS34152.1"/>
    <property type="molecule type" value="Genomic_DNA"/>
</dbReference>
<evidence type="ECO:0000313" key="9">
    <source>
        <dbReference type="EMBL" id="UGS34152.1"/>
    </source>
</evidence>
<dbReference type="InterPro" id="IPR023753">
    <property type="entry name" value="FAD/NAD-binding_dom"/>
</dbReference>